<keyword evidence="9" id="KW-1185">Reference proteome</keyword>
<keyword evidence="2 6" id="KW-0312">Gluconeogenesis</keyword>
<dbReference type="EC" id="5.3.1.1" evidence="6 7"/>
<dbReference type="Pfam" id="PF00121">
    <property type="entry name" value="TIM"/>
    <property type="match status" value="1"/>
</dbReference>
<evidence type="ECO:0000256" key="1">
    <source>
        <dbReference type="ARBA" id="ARBA00007422"/>
    </source>
</evidence>
<sequence>MRKRWLIGNWKMHGNLAANKALVDGIRERLPVLSESIDMVLCPALPYVSQMAGLVADTGIMLGAQNASDHLKGAYTGETSPMMLKELGCGFVIIGHSERRSYQGETDGLMGRKALAAIDSGLIPVICVGETAEERDSGRTHEVLGRQLDAAFGYIRTAHDEIIVAYEPRWAIGTGIAATPEIVQAEHAFLRARIAQRDADFAQRLTLLYGGSLKASNAESVFSMPDVDGGLIGSAALNADEFVAIYKALDNVVNKSAKDSAKKGQA</sequence>
<feature type="binding site" evidence="6">
    <location>
        <position position="173"/>
    </location>
    <ligand>
        <name>substrate</name>
    </ligand>
</feature>
<dbReference type="RefSeq" id="WP_327600684.1">
    <property type="nucleotide sequence ID" value="NZ_JAYXHS010000004.1"/>
</dbReference>
<comment type="pathway">
    <text evidence="6 7">Carbohydrate degradation; glycolysis; D-glyceraldehyde 3-phosphate from glycerone phosphate: step 1/1.</text>
</comment>
<comment type="caution">
    <text evidence="8">The sequence shown here is derived from an EMBL/GenBank/DDBJ whole genome shotgun (WGS) entry which is preliminary data.</text>
</comment>
<dbReference type="InterPro" id="IPR035990">
    <property type="entry name" value="TIM_sf"/>
</dbReference>
<protein>
    <recommendedName>
        <fullName evidence="6 7">Triosephosphate isomerase</fullName>
        <shortName evidence="6">TIM</shortName>
        <shortName evidence="6">TPI</shortName>
        <ecNumber evidence="6 7">5.3.1.1</ecNumber>
    </recommendedName>
    <alternativeName>
        <fullName evidence="6">Triose-phosphate isomerase</fullName>
    </alternativeName>
</protein>
<dbReference type="InterPro" id="IPR000652">
    <property type="entry name" value="Triosephosphate_isomerase"/>
</dbReference>
<feature type="binding site" evidence="6">
    <location>
        <begin position="9"/>
        <end position="11"/>
    </location>
    <ligand>
        <name>substrate</name>
    </ligand>
</feature>
<dbReference type="InterPro" id="IPR022896">
    <property type="entry name" value="TrioseP_Isoase_bac/euk"/>
</dbReference>
<accession>A0ABU6K8W1</accession>
<dbReference type="EMBL" id="JAYXHS010000004">
    <property type="protein sequence ID" value="MEC5387710.1"/>
    <property type="molecule type" value="Genomic_DNA"/>
</dbReference>
<dbReference type="PANTHER" id="PTHR21139:SF42">
    <property type="entry name" value="TRIOSEPHOSPHATE ISOMERASE"/>
    <property type="match status" value="1"/>
</dbReference>
<comment type="pathway">
    <text evidence="6 7">Carbohydrate biosynthesis; gluconeogenesis.</text>
</comment>
<dbReference type="SUPFAM" id="SSF51351">
    <property type="entry name" value="Triosephosphate isomerase (TIM)"/>
    <property type="match status" value="1"/>
</dbReference>
<dbReference type="HAMAP" id="MF_00147_B">
    <property type="entry name" value="TIM_B"/>
    <property type="match status" value="1"/>
</dbReference>
<dbReference type="NCBIfam" id="TIGR00419">
    <property type="entry name" value="tim"/>
    <property type="match status" value="1"/>
</dbReference>
<dbReference type="InterPro" id="IPR013785">
    <property type="entry name" value="Aldolase_TIM"/>
</dbReference>
<evidence type="ECO:0000256" key="3">
    <source>
        <dbReference type="ARBA" id="ARBA00022490"/>
    </source>
</evidence>
<evidence type="ECO:0000256" key="5">
    <source>
        <dbReference type="ARBA" id="ARBA00023235"/>
    </source>
</evidence>
<feature type="binding site" evidence="6">
    <location>
        <position position="212"/>
    </location>
    <ligand>
        <name>substrate</name>
    </ligand>
</feature>
<organism evidence="8 9">
    <name type="scientific">Uliginosibacterium silvisoli</name>
    <dbReference type="NCBI Taxonomy" id="3114758"/>
    <lineage>
        <taxon>Bacteria</taxon>
        <taxon>Pseudomonadati</taxon>
        <taxon>Pseudomonadota</taxon>
        <taxon>Betaproteobacteria</taxon>
        <taxon>Rhodocyclales</taxon>
        <taxon>Zoogloeaceae</taxon>
        <taxon>Uliginosibacterium</taxon>
    </lineage>
</organism>
<evidence type="ECO:0000313" key="8">
    <source>
        <dbReference type="EMBL" id="MEC5387710.1"/>
    </source>
</evidence>
<comment type="catalytic activity">
    <reaction evidence="6 7">
        <text>D-glyceraldehyde 3-phosphate = dihydroxyacetone phosphate</text>
        <dbReference type="Rhea" id="RHEA:18585"/>
        <dbReference type="ChEBI" id="CHEBI:57642"/>
        <dbReference type="ChEBI" id="CHEBI:59776"/>
        <dbReference type="EC" id="5.3.1.1"/>
    </reaction>
</comment>
<comment type="subunit">
    <text evidence="6 7">Homodimer.</text>
</comment>
<gene>
    <name evidence="6 8" type="primary">tpiA</name>
    <name evidence="8" type="ORF">VVD49_18400</name>
</gene>
<feature type="active site" description="Proton acceptor" evidence="6">
    <location>
        <position position="167"/>
    </location>
</feature>
<evidence type="ECO:0000256" key="7">
    <source>
        <dbReference type="RuleBase" id="RU363013"/>
    </source>
</evidence>
<keyword evidence="4 6" id="KW-0324">Glycolysis</keyword>
<comment type="subcellular location">
    <subcellularLocation>
        <location evidence="6 7">Cytoplasm</location>
    </subcellularLocation>
</comment>
<dbReference type="PROSITE" id="PS51440">
    <property type="entry name" value="TIM_2"/>
    <property type="match status" value="1"/>
</dbReference>
<dbReference type="Proteomes" id="UP001331561">
    <property type="component" value="Unassembled WGS sequence"/>
</dbReference>
<comment type="caution">
    <text evidence="6">Lacks conserved residue(s) required for the propagation of feature annotation.</text>
</comment>
<dbReference type="PANTHER" id="PTHR21139">
    <property type="entry name" value="TRIOSEPHOSPHATE ISOMERASE"/>
    <property type="match status" value="1"/>
</dbReference>
<comment type="similarity">
    <text evidence="1 6 7">Belongs to the triosephosphate isomerase family.</text>
</comment>
<evidence type="ECO:0000313" key="9">
    <source>
        <dbReference type="Proteomes" id="UP001331561"/>
    </source>
</evidence>
<keyword evidence="3 6" id="KW-0963">Cytoplasm</keyword>
<dbReference type="CDD" id="cd00311">
    <property type="entry name" value="TIM"/>
    <property type="match status" value="1"/>
</dbReference>
<evidence type="ECO:0000256" key="6">
    <source>
        <dbReference type="HAMAP-Rule" id="MF_00147"/>
    </source>
</evidence>
<evidence type="ECO:0000256" key="4">
    <source>
        <dbReference type="ARBA" id="ARBA00023152"/>
    </source>
</evidence>
<comment type="function">
    <text evidence="6">Involved in the gluconeogenesis. Catalyzes stereospecifically the conversion of dihydroxyacetone phosphate (DHAP) to D-glyceraldehyde-3-phosphate (G3P).</text>
</comment>
<dbReference type="Gene3D" id="3.20.20.70">
    <property type="entry name" value="Aldolase class I"/>
    <property type="match status" value="1"/>
</dbReference>
<keyword evidence="5 6" id="KW-0413">Isomerase</keyword>
<name>A0ABU6K8W1_9RHOO</name>
<feature type="active site" description="Electrophile" evidence="6">
    <location>
        <position position="96"/>
    </location>
</feature>
<proteinExistence type="inferred from homology"/>
<evidence type="ECO:0000256" key="2">
    <source>
        <dbReference type="ARBA" id="ARBA00022432"/>
    </source>
</evidence>
<dbReference type="GO" id="GO:0004807">
    <property type="term" value="F:triose-phosphate isomerase activity"/>
    <property type="evidence" value="ECO:0007669"/>
    <property type="project" value="UniProtKB-EC"/>
</dbReference>
<reference evidence="8 9" key="1">
    <citation type="submission" date="2024-01" db="EMBL/GenBank/DDBJ databases">
        <title>Uliginosibacterium soil sp. nov.</title>
        <authorList>
            <person name="Lv Y."/>
        </authorList>
    </citation>
    <scope>NUCLEOTIDE SEQUENCE [LARGE SCALE GENOMIC DNA]</scope>
    <source>
        <strain evidence="8 9">H3</strain>
    </source>
</reference>